<evidence type="ECO:0000313" key="3">
    <source>
        <dbReference type="EMBL" id="OGE51635.1"/>
    </source>
</evidence>
<comment type="caution">
    <text evidence="3">The sequence shown here is derived from an EMBL/GenBank/DDBJ whole genome shotgun (WGS) entry which is preliminary data.</text>
</comment>
<dbReference type="Gene3D" id="3.50.50.60">
    <property type="entry name" value="FAD/NAD(P)-binding domain"/>
    <property type="match status" value="1"/>
</dbReference>
<dbReference type="PANTHER" id="PTHR13847">
    <property type="entry name" value="SARCOSINE DEHYDROGENASE-RELATED"/>
    <property type="match status" value="1"/>
</dbReference>
<dbReference type="GeneID" id="34577746"/>
<feature type="region of interest" description="Disordered" evidence="1">
    <location>
        <begin position="27"/>
        <end position="57"/>
    </location>
</feature>
<sequence>MPFATDILTDPSLPISARQQALNRVHADPGIPKSSTTSSFWIQPKHDFSQTPSKPLPTETDTVIIGSGITGASIARTLLQTRTSQPKASKPSVVLLEARTICSGATGRNGGHILETADEYAELADQFGVDDARKILKFRLAHLHEILAVAKELGITEETQARKVQFLSAYFTKDTWKEALERLRRFKEGMPEESAEWTSYEGDAIPQEFRLARASGIVAGPAGALWPYKFVTGIFSRLKADYPNDFRMEENTPVTAIQEDTSSSAPRYKVETSRGTILARHVIHCTNAHVAHLVPGLRGRIFPVRGQMSAQTPGDQFPCQASEHSWLFNYDRGFDYLTQLREGQMMLGGGFAKSEHGGLSDLGISTDSELSLDIDIHLSGVLSAVFGRKDWGRVQGDPIQAMWTGNMAFSSDSFPWVGRLPGAVTRRADHGDDGSEWVCAAFGGEGMVQAWLCGKALGTMLLERDGVLVGSDADISWFPEQLRVSEERFGVTELPREAVVERQRASLQMGVTLNLYPRWDLK</sequence>
<name>A0A1F5LES4_PENAI</name>
<dbReference type="GO" id="GO:0005737">
    <property type="term" value="C:cytoplasm"/>
    <property type="evidence" value="ECO:0007669"/>
    <property type="project" value="TreeGrafter"/>
</dbReference>
<accession>A0A1F5LES4</accession>
<dbReference type="Gene3D" id="3.30.9.10">
    <property type="entry name" value="D-Amino Acid Oxidase, subunit A, domain 2"/>
    <property type="match status" value="1"/>
</dbReference>
<dbReference type="OrthoDB" id="512662at2759"/>
<evidence type="ECO:0000313" key="4">
    <source>
        <dbReference type="Proteomes" id="UP000177622"/>
    </source>
</evidence>
<dbReference type="SUPFAM" id="SSF51905">
    <property type="entry name" value="FAD/NAD(P)-binding domain"/>
    <property type="match status" value="1"/>
</dbReference>
<reference evidence="3 4" key="1">
    <citation type="journal article" date="2016" name="Sci. Rep.">
        <title>Penicillium arizonense, a new, genome sequenced fungal species, reveals a high chemical diversity in secreted metabolites.</title>
        <authorList>
            <person name="Grijseels S."/>
            <person name="Nielsen J.C."/>
            <person name="Randelovic M."/>
            <person name="Nielsen J."/>
            <person name="Nielsen K.F."/>
            <person name="Workman M."/>
            <person name="Frisvad J.C."/>
        </authorList>
    </citation>
    <scope>NUCLEOTIDE SEQUENCE [LARGE SCALE GENOMIC DNA]</scope>
    <source>
        <strain evidence="3 4">CBS 141311</strain>
    </source>
</reference>
<dbReference type="InterPro" id="IPR036188">
    <property type="entry name" value="FAD/NAD-bd_sf"/>
</dbReference>
<protein>
    <recommendedName>
        <fullName evidence="2">FAD dependent oxidoreductase domain-containing protein</fullName>
    </recommendedName>
</protein>
<evidence type="ECO:0000259" key="2">
    <source>
        <dbReference type="Pfam" id="PF01266"/>
    </source>
</evidence>
<gene>
    <name evidence="3" type="ORF">PENARI_c012G09314</name>
</gene>
<evidence type="ECO:0000256" key="1">
    <source>
        <dbReference type="SAM" id="MobiDB-lite"/>
    </source>
</evidence>
<proteinExistence type="predicted"/>
<dbReference type="RefSeq" id="XP_022487079.1">
    <property type="nucleotide sequence ID" value="XM_022633012.1"/>
</dbReference>
<keyword evidence="4" id="KW-1185">Reference proteome</keyword>
<dbReference type="InterPro" id="IPR006076">
    <property type="entry name" value="FAD-dep_OxRdtase"/>
</dbReference>
<dbReference type="PANTHER" id="PTHR13847:SF213">
    <property type="entry name" value="DEPENDENT OXIDOREDUCTASE, PUTATIVE-RELATED"/>
    <property type="match status" value="1"/>
</dbReference>
<organism evidence="3 4">
    <name type="scientific">Penicillium arizonense</name>
    <dbReference type="NCBI Taxonomy" id="1835702"/>
    <lineage>
        <taxon>Eukaryota</taxon>
        <taxon>Fungi</taxon>
        <taxon>Dikarya</taxon>
        <taxon>Ascomycota</taxon>
        <taxon>Pezizomycotina</taxon>
        <taxon>Eurotiomycetes</taxon>
        <taxon>Eurotiomycetidae</taxon>
        <taxon>Eurotiales</taxon>
        <taxon>Aspergillaceae</taxon>
        <taxon>Penicillium</taxon>
    </lineage>
</organism>
<feature type="domain" description="FAD dependent oxidoreductase" evidence="2">
    <location>
        <begin position="61"/>
        <end position="457"/>
    </location>
</feature>
<dbReference type="EMBL" id="LXJU01000012">
    <property type="protein sequence ID" value="OGE51635.1"/>
    <property type="molecule type" value="Genomic_DNA"/>
</dbReference>
<dbReference type="AlphaFoldDB" id="A0A1F5LES4"/>
<dbReference type="STRING" id="1835702.A0A1F5LES4"/>
<dbReference type="Proteomes" id="UP000177622">
    <property type="component" value="Unassembled WGS sequence"/>
</dbReference>
<dbReference type="Pfam" id="PF01266">
    <property type="entry name" value="DAO"/>
    <property type="match status" value="1"/>
</dbReference>